<dbReference type="InterPro" id="IPR036249">
    <property type="entry name" value="Thioredoxin-like_sf"/>
</dbReference>
<dbReference type="SUPFAM" id="SSF52833">
    <property type="entry name" value="Thioredoxin-like"/>
    <property type="match status" value="1"/>
</dbReference>
<dbReference type="Pfam" id="PF05768">
    <property type="entry name" value="Glrx-like"/>
    <property type="match status" value="1"/>
</dbReference>
<keyword evidence="1" id="KW-0249">Electron transport</keyword>
<dbReference type="Gene3D" id="3.40.30.10">
    <property type="entry name" value="Glutaredoxin"/>
    <property type="match status" value="1"/>
</dbReference>
<dbReference type="OrthoDB" id="429967at2759"/>
<dbReference type="PANTHER" id="PTHR33558">
    <property type="entry name" value="GLUTAREDOXIN-LIKE PROTEIN C5ORF63 HOMOLOG"/>
    <property type="match status" value="1"/>
</dbReference>
<evidence type="ECO:0000313" key="3">
    <source>
        <dbReference type="Proteomes" id="UP000316270"/>
    </source>
</evidence>
<dbReference type="InterPro" id="IPR008554">
    <property type="entry name" value="Glutaredoxin-like"/>
</dbReference>
<protein>
    <recommendedName>
        <fullName evidence="1">Glutaredoxin-like protein</fullName>
    </recommendedName>
</protein>
<evidence type="ECO:0000313" key="2">
    <source>
        <dbReference type="EMBL" id="QDS74647.1"/>
    </source>
</evidence>
<keyword evidence="3" id="KW-1185">Reference proteome</keyword>
<sequence length="107" mass="12577">MRPTTRLLHTCRITFFTRANCSLCDSAKLVLSKVWDQRPFDYVEVPVMEPQHKKWRMYEFDTPVIHVDKAPVAGCELHETTTAARKLMHRFRKDQVLQLMDEVEGIS</sequence>
<accession>A0A517LG68</accession>
<organism evidence="2 3">
    <name type="scientific">Venturia effusa</name>
    <dbReference type="NCBI Taxonomy" id="50376"/>
    <lineage>
        <taxon>Eukaryota</taxon>
        <taxon>Fungi</taxon>
        <taxon>Dikarya</taxon>
        <taxon>Ascomycota</taxon>
        <taxon>Pezizomycotina</taxon>
        <taxon>Dothideomycetes</taxon>
        <taxon>Pleosporomycetidae</taxon>
        <taxon>Venturiales</taxon>
        <taxon>Venturiaceae</taxon>
        <taxon>Venturia</taxon>
    </lineage>
</organism>
<evidence type="ECO:0000256" key="1">
    <source>
        <dbReference type="RuleBase" id="RU363082"/>
    </source>
</evidence>
<dbReference type="InterPro" id="IPR052565">
    <property type="entry name" value="Glutaredoxin-like_YDR286C"/>
</dbReference>
<dbReference type="Proteomes" id="UP000316270">
    <property type="component" value="Chromosome 11"/>
</dbReference>
<dbReference type="EMBL" id="CP042195">
    <property type="protein sequence ID" value="QDS74647.1"/>
    <property type="molecule type" value="Genomic_DNA"/>
</dbReference>
<dbReference type="PANTHER" id="PTHR33558:SF1">
    <property type="entry name" value="GLUTAREDOXIN-LIKE PROTEIN C5ORF63 HOMOLOG"/>
    <property type="match status" value="1"/>
</dbReference>
<keyword evidence="1" id="KW-0813">Transport</keyword>
<proteinExistence type="inferred from homology"/>
<comment type="similarity">
    <text evidence="1">Belongs to the glutaredoxin family.</text>
</comment>
<reference evidence="2 3" key="1">
    <citation type="submission" date="2019-07" db="EMBL/GenBank/DDBJ databases">
        <title>Finished genome of Venturia effusa.</title>
        <authorList>
            <person name="Young C.A."/>
            <person name="Cox M.P."/>
            <person name="Ganley A.R.D."/>
            <person name="David W.J."/>
        </authorList>
    </citation>
    <scope>NUCLEOTIDE SEQUENCE [LARGE SCALE GENOMIC DNA]</scope>
    <source>
        <strain evidence="3">albino</strain>
    </source>
</reference>
<gene>
    <name evidence="2" type="ORF">FKW77_009282</name>
</gene>
<dbReference type="AlphaFoldDB" id="A0A517LG68"/>
<name>A0A517LG68_9PEZI</name>